<gene>
    <name evidence="1" type="ORF">UX60_C0017G0003</name>
</gene>
<proteinExistence type="predicted"/>
<dbReference type="Proteomes" id="UP000034487">
    <property type="component" value="Unassembled WGS sequence"/>
</dbReference>
<reference evidence="1 2" key="1">
    <citation type="journal article" date="2015" name="Nature">
        <title>rRNA introns, odd ribosomes, and small enigmatic genomes across a large radiation of phyla.</title>
        <authorList>
            <person name="Brown C.T."/>
            <person name="Hug L.A."/>
            <person name="Thomas B.C."/>
            <person name="Sharon I."/>
            <person name="Castelle C.J."/>
            <person name="Singh A."/>
            <person name="Wilkins M.J."/>
            <person name="Williams K.H."/>
            <person name="Banfield J.F."/>
        </authorList>
    </citation>
    <scope>NUCLEOTIDE SEQUENCE [LARGE SCALE GENOMIC DNA]</scope>
</reference>
<dbReference type="AlphaFoldDB" id="A0A0G1QFN3"/>
<sequence>MSRAIALFVIWALSLPGTSASHEQSHRSVKKATLSKPKAKRTHRAFKRKPRLQFTVLRFSRERDLWLPQIFSGLTAAQVKTKTKADYVFTLGFLDIRKVRGARMYRPINLHIIEGTIKIPAFFPEEKVIADFPLPWEGVTIFDSVAICLSYGTPVAACGLMRIPPVPGEKTGRRIWATKGGYFFVVSYFGTRTDGLRIAKNYGFESSAHSDGGHMISSHARGASFALIFKGKRQLATAGLFNPIANFSAVGAW</sequence>
<evidence type="ECO:0000313" key="1">
    <source>
        <dbReference type="EMBL" id="KKU43769.1"/>
    </source>
</evidence>
<name>A0A0G1QFN3_9BACT</name>
<dbReference type="EMBL" id="LCMV01000017">
    <property type="protein sequence ID" value="KKU43769.1"/>
    <property type="molecule type" value="Genomic_DNA"/>
</dbReference>
<accession>A0A0G1QFN3</accession>
<protein>
    <submittedName>
        <fullName evidence="1">Uncharacterized protein</fullName>
    </submittedName>
</protein>
<comment type="caution">
    <text evidence="1">The sequence shown here is derived from an EMBL/GenBank/DDBJ whole genome shotgun (WGS) entry which is preliminary data.</text>
</comment>
<evidence type="ECO:0000313" key="2">
    <source>
        <dbReference type="Proteomes" id="UP000034487"/>
    </source>
</evidence>
<organism evidence="1 2">
    <name type="scientific">Berkelbacteria bacterium GW2011_GWA2_46_7</name>
    <dbReference type="NCBI Taxonomy" id="1618335"/>
    <lineage>
        <taxon>Bacteria</taxon>
        <taxon>Candidatus Berkelbacteria</taxon>
    </lineage>
</organism>